<organism evidence="8 9">
    <name type="scientific">Dickeya chrysanthemi</name>
    <name type="common">Pectobacterium chrysanthemi</name>
    <name type="synonym">Erwinia chrysanthemi</name>
    <dbReference type="NCBI Taxonomy" id="556"/>
    <lineage>
        <taxon>Bacteria</taxon>
        <taxon>Pseudomonadati</taxon>
        <taxon>Pseudomonadota</taxon>
        <taxon>Gammaproteobacteria</taxon>
        <taxon>Enterobacterales</taxon>
        <taxon>Pectobacteriaceae</taxon>
        <taxon>Dickeya</taxon>
    </lineage>
</organism>
<feature type="non-terminal residue" evidence="8">
    <location>
        <position position="1"/>
    </location>
</feature>
<dbReference type="RefSeq" id="WP_336730074.1">
    <property type="nucleotide sequence ID" value="NZ_JBBBOO010000013.1"/>
</dbReference>
<dbReference type="EMBL" id="JBBBOO010000013">
    <property type="protein sequence ID" value="MEI7065190.1"/>
    <property type="molecule type" value="Genomic_DNA"/>
</dbReference>
<protein>
    <submittedName>
        <fullName evidence="8">Tannase/feruloyl esterase family alpha/beta hydrolase</fullName>
    </submittedName>
</protein>
<dbReference type="PANTHER" id="PTHR33938:SF15">
    <property type="entry name" value="FERULOYL ESTERASE B-RELATED"/>
    <property type="match status" value="1"/>
</dbReference>
<dbReference type="Pfam" id="PF07519">
    <property type="entry name" value="Tannase"/>
    <property type="match status" value="1"/>
</dbReference>
<comment type="similarity">
    <text evidence="1">Belongs to the tannase family.</text>
</comment>
<dbReference type="GO" id="GO:0016787">
    <property type="term" value="F:hydrolase activity"/>
    <property type="evidence" value="ECO:0007669"/>
    <property type="project" value="UniProtKB-KW"/>
</dbReference>
<keyword evidence="5 8" id="KW-0378">Hydrolase</keyword>
<evidence type="ECO:0000313" key="8">
    <source>
        <dbReference type="EMBL" id="MEI7065190.1"/>
    </source>
</evidence>
<dbReference type="PANTHER" id="PTHR33938">
    <property type="entry name" value="FERULOYL ESTERASE B-RELATED"/>
    <property type="match status" value="1"/>
</dbReference>
<keyword evidence="2" id="KW-0719">Serine esterase</keyword>
<dbReference type="InterPro" id="IPR011118">
    <property type="entry name" value="Tannase/feruloyl_esterase"/>
</dbReference>
<evidence type="ECO:0000256" key="7">
    <source>
        <dbReference type="ARBA" id="ARBA00023157"/>
    </source>
</evidence>
<sequence length="97" mass="11063">IGKVTDRAKQLINLYYRTKPRHSYFMGCSNGGREAMIAAERYPSEFDGVVSGNAAFRFSRASLGSAWSYQHLATIEYPNHWLLKYGAHFLILRSKCI</sequence>
<keyword evidence="7" id="KW-1015">Disulfide bond</keyword>
<evidence type="ECO:0000313" key="9">
    <source>
        <dbReference type="Proteomes" id="UP001359469"/>
    </source>
</evidence>
<evidence type="ECO:0000256" key="1">
    <source>
        <dbReference type="ARBA" id="ARBA00006249"/>
    </source>
</evidence>
<reference evidence="8 9" key="1">
    <citation type="submission" date="2024-03" db="EMBL/GenBank/DDBJ databases">
        <title>Analysis of soft rot Pectobacteriaceae population diversity in US potato growing regions between 2016 and 2022.</title>
        <authorList>
            <person name="Ma X."/>
            <person name="Zhang X."/>
            <person name="Stodghill P."/>
            <person name="Rioux R."/>
            <person name="Babler B."/>
            <person name="Shrestha S."/>
            <person name="Babler B."/>
            <person name="Rivedal H."/>
            <person name="Frost K."/>
            <person name="Hao J."/>
            <person name="Secor G."/>
            <person name="Swingle B."/>
        </authorList>
    </citation>
    <scope>NUCLEOTIDE SEQUENCE [LARGE SCALE GENOMIC DNA]</scope>
    <source>
        <strain evidence="8 9">SR64</strain>
    </source>
</reference>
<keyword evidence="9" id="KW-1185">Reference proteome</keyword>
<proteinExistence type="inferred from homology"/>
<keyword evidence="6" id="KW-0106">Calcium</keyword>
<name>A0ABU8JRW5_DICCH</name>
<evidence type="ECO:0000256" key="6">
    <source>
        <dbReference type="ARBA" id="ARBA00022837"/>
    </source>
</evidence>
<evidence type="ECO:0000256" key="2">
    <source>
        <dbReference type="ARBA" id="ARBA00022487"/>
    </source>
</evidence>
<evidence type="ECO:0000256" key="4">
    <source>
        <dbReference type="ARBA" id="ARBA00022729"/>
    </source>
</evidence>
<dbReference type="Proteomes" id="UP001359469">
    <property type="component" value="Unassembled WGS sequence"/>
</dbReference>
<comment type="caution">
    <text evidence="8">The sequence shown here is derived from an EMBL/GenBank/DDBJ whole genome shotgun (WGS) entry which is preliminary data.</text>
</comment>
<dbReference type="Gene3D" id="3.40.50.1820">
    <property type="entry name" value="alpha/beta hydrolase"/>
    <property type="match status" value="1"/>
</dbReference>
<keyword evidence="4" id="KW-0732">Signal</keyword>
<keyword evidence="3" id="KW-0479">Metal-binding</keyword>
<dbReference type="InterPro" id="IPR029058">
    <property type="entry name" value="AB_hydrolase_fold"/>
</dbReference>
<accession>A0ABU8JRW5</accession>
<evidence type="ECO:0000256" key="5">
    <source>
        <dbReference type="ARBA" id="ARBA00022801"/>
    </source>
</evidence>
<gene>
    <name evidence="8" type="ORF">WCU84_16200</name>
</gene>
<evidence type="ECO:0000256" key="3">
    <source>
        <dbReference type="ARBA" id="ARBA00022723"/>
    </source>
</evidence>
<dbReference type="SUPFAM" id="SSF53474">
    <property type="entry name" value="alpha/beta-Hydrolases"/>
    <property type="match status" value="1"/>
</dbReference>